<feature type="compositionally biased region" description="Low complexity" evidence="1">
    <location>
        <begin position="194"/>
        <end position="204"/>
    </location>
</feature>
<protein>
    <recommendedName>
        <fullName evidence="4">RING-type domain-containing protein</fullName>
    </recommendedName>
</protein>
<sequence length="227" mass="25802">MVIVKFRDESFFHKLLQFSLPLHLSRVSGPNDVVNFTIDFHLIYWRMSENNKNIPCANGCHSATDAHVFMNVIDAKSSDSDCELPTMPTMQECDGTCGDIYLADQLTIFPCQHVLCGMCLNECSLIGSKENLSEFIHTFEQLELNYIYLERKGKFLCPMRECKYLSSTSLRMKQSLVNFLNSSSNDRRNDSEETFSNSDSSSVASAIKSYTSKLSESESDDEKMKND</sequence>
<organism evidence="2 3">
    <name type="scientific">Onchocerca volvulus</name>
    <dbReference type="NCBI Taxonomy" id="6282"/>
    <lineage>
        <taxon>Eukaryota</taxon>
        <taxon>Metazoa</taxon>
        <taxon>Ecdysozoa</taxon>
        <taxon>Nematoda</taxon>
        <taxon>Chromadorea</taxon>
        <taxon>Rhabditida</taxon>
        <taxon>Spirurina</taxon>
        <taxon>Spiruromorpha</taxon>
        <taxon>Filarioidea</taxon>
        <taxon>Onchocercidae</taxon>
        <taxon>Onchocerca</taxon>
    </lineage>
</organism>
<reference evidence="2" key="2">
    <citation type="submission" date="2022-06" db="UniProtKB">
        <authorList>
            <consortium name="EnsemblMetazoa"/>
        </authorList>
    </citation>
    <scope>IDENTIFICATION</scope>
</reference>
<name>A0A8R1Y5M7_ONCVO</name>
<reference evidence="3" key="1">
    <citation type="submission" date="2013-10" db="EMBL/GenBank/DDBJ databases">
        <title>Genome sequencing of Onchocerca volvulus.</title>
        <authorList>
            <person name="Cotton J."/>
            <person name="Tsai J."/>
            <person name="Stanley E."/>
            <person name="Tracey A."/>
            <person name="Holroyd N."/>
            <person name="Lustigman S."/>
            <person name="Berriman M."/>
        </authorList>
    </citation>
    <scope>NUCLEOTIDE SEQUENCE</scope>
</reference>
<evidence type="ECO:0000313" key="2">
    <source>
        <dbReference type="EnsemblMetazoa" id="OVOC8686.1"/>
    </source>
</evidence>
<dbReference type="AlphaFoldDB" id="A0A8R1Y5M7"/>
<accession>A0A8R1Y5M7</accession>
<evidence type="ECO:0000256" key="1">
    <source>
        <dbReference type="SAM" id="MobiDB-lite"/>
    </source>
</evidence>
<proteinExistence type="predicted"/>
<evidence type="ECO:0000313" key="3">
    <source>
        <dbReference type="Proteomes" id="UP000024404"/>
    </source>
</evidence>
<feature type="region of interest" description="Disordered" evidence="1">
    <location>
        <begin position="182"/>
        <end position="204"/>
    </location>
</feature>
<dbReference type="Proteomes" id="UP000024404">
    <property type="component" value="Unassembled WGS sequence"/>
</dbReference>
<dbReference type="EnsemblMetazoa" id="OVOC8686.1">
    <property type="protein sequence ID" value="OVOC8686.1"/>
    <property type="gene ID" value="WBGene00245495"/>
</dbReference>
<dbReference type="EMBL" id="CMVM020000249">
    <property type="status" value="NOT_ANNOTATED_CDS"/>
    <property type="molecule type" value="Genomic_DNA"/>
</dbReference>
<evidence type="ECO:0008006" key="4">
    <source>
        <dbReference type="Google" id="ProtNLM"/>
    </source>
</evidence>
<dbReference type="OMA" id="PMRECKY"/>
<keyword evidence="3" id="KW-1185">Reference proteome</keyword>